<proteinExistence type="predicted"/>
<reference evidence="1 2" key="1">
    <citation type="submission" date="2021-06" db="EMBL/GenBank/DDBJ databases">
        <authorList>
            <person name="Kallberg Y."/>
            <person name="Tangrot J."/>
            <person name="Rosling A."/>
        </authorList>
    </citation>
    <scope>NUCLEOTIDE SEQUENCE [LARGE SCALE GENOMIC DNA]</scope>
    <source>
        <strain evidence="1 2">120-4 pot B 10/14</strain>
    </source>
</reference>
<accession>A0ABN7X799</accession>
<protein>
    <submittedName>
        <fullName evidence="1">22565_t:CDS:1</fullName>
    </submittedName>
</protein>
<comment type="caution">
    <text evidence="1">The sequence shown here is derived from an EMBL/GenBank/DDBJ whole genome shotgun (WGS) entry which is preliminary data.</text>
</comment>
<feature type="non-terminal residue" evidence="1">
    <location>
        <position position="1"/>
    </location>
</feature>
<dbReference type="EMBL" id="CAJVQB010091314">
    <property type="protein sequence ID" value="CAG8848281.1"/>
    <property type="molecule type" value="Genomic_DNA"/>
</dbReference>
<dbReference type="Proteomes" id="UP000789901">
    <property type="component" value="Unassembled WGS sequence"/>
</dbReference>
<gene>
    <name evidence="1" type="ORF">GMARGA_LOCUS39109</name>
</gene>
<keyword evidence="2" id="KW-1185">Reference proteome</keyword>
<name>A0ABN7X799_GIGMA</name>
<sequence length="46" mass="5289">TLQEFVASGEMEKENVPSISTIKNWINTNLAKFKKQATQKKNSYQD</sequence>
<evidence type="ECO:0000313" key="2">
    <source>
        <dbReference type="Proteomes" id="UP000789901"/>
    </source>
</evidence>
<evidence type="ECO:0000313" key="1">
    <source>
        <dbReference type="EMBL" id="CAG8848281.1"/>
    </source>
</evidence>
<organism evidence="1 2">
    <name type="scientific">Gigaspora margarita</name>
    <dbReference type="NCBI Taxonomy" id="4874"/>
    <lineage>
        <taxon>Eukaryota</taxon>
        <taxon>Fungi</taxon>
        <taxon>Fungi incertae sedis</taxon>
        <taxon>Mucoromycota</taxon>
        <taxon>Glomeromycotina</taxon>
        <taxon>Glomeromycetes</taxon>
        <taxon>Diversisporales</taxon>
        <taxon>Gigasporaceae</taxon>
        <taxon>Gigaspora</taxon>
    </lineage>
</organism>